<dbReference type="RefSeq" id="XP_044543888.1">
    <property type="nucleotide sequence ID" value="XM_044686004.1"/>
</dbReference>
<evidence type="ECO:0000256" key="2">
    <source>
        <dbReference type="SAM" id="MobiDB-lite"/>
    </source>
</evidence>
<keyword evidence="4" id="KW-1185">Reference proteome</keyword>
<organism evidence="3 4">
    <name type="scientific">Naegleria lovaniensis</name>
    <name type="common">Amoeba</name>
    <dbReference type="NCBI Taxonomy" id="51637"/>
    <lineage>
        <taxon>Eukaryota</taxon>
        <taxon>Discoba</taxon>
        <taxon>Heterolobosea</taxon>
        <taxon>Tetramitia</taxon>
        <taxon>Eutetramitia</taxon>
        <taxon>Vahlkampfiidae</taxon>
        <taxon>Naegleria</taxon>
    </lineage>
</organism>
<proteinExistence type="predicted"/>
<feature type="region of interest" description="Disordered" evidence="2">
    <location>
        <begin position="1"/>
        <end position="28"/>
    </location>
</feature>
<gene>
    <name evidence="3" type="ORF">C9374_010458</name>
</gene>
<dbReference type="AlphaFoldDB" id="A0AA88GHK6"/>
<feature type="compositionally biased region" description="Low complexity" evidence="2">
    <location>
        <begin position="12"/>
        <end position="25"/>
    </location>
</feature>
<dbReference type="GeneID" id="68102912"/>
<dbReference type="Proteomes" id="UP000816034">
    <property type="component" value="Unassembled WGS sequence"/>
</dbReference>
<sequence length="89" mass="10226">MILSDDVVPSINNNNTEATTTNSHNIQSDYAISDEDKSLTIEEFLLKKVKLNNEELMRRMNQMIEKIQSVGAKNIRDIEQTFQALKLNK</sequence>
<protein>
    <submittedName>
        <fullName evidence="3">Uncharacterized protein</fullName>
    </submittedName>
</protein>
<evidence type="ECO:0000313" key="3">
    <source>
        <dbReference type="EMBL" id="KAG2374714.1"/>
    </source>
</evidence>
<evidence type="ECO:0000313" key="4">
    <source>
        <dbReference type="Proteomes" id="UP000816034"/>
    </source>
</evidence>
<dbReference type="EMBL" id="PYSW02000043">
    <property type="protein sequence ID" value="KAG2374714.1"/>
    <property type="molecule type" value="Genomic_DNA"/>
</dbReference>
<comment type="caution">
    <text evidence="3">The sequence shown here is derived from an EMBL/GenBank/DDBJ whole genome shotgun (WGS) entry which is preliminary data.</text>
</comment>
<accession>A0AA88GHK6</accession>
<feature type="coiled-coil region" evidence="1">
    <location>
        <begin position="46"/>
        <end position="73"/>
    </location>
</feature>
<reference evidence="3 4" key="1">
    <citation type="journal article" date="2018" name="BMC Genomics">
        <title>The genome of Naegleria lovaniensis, the basis for a comparative approach to unravel pathogenicity factors of the human pathogenic amoeba N. fowleri.</title>
        <authorList>
            <person name="Liechti N."/>
            <person name="Schurch N."/>
            <person name="Bruggmann R."/>
            <person name="Wittwer M."/>
        </authorList>
    </citation>
    <scope>NUCLEOTIDE SEQUENCE [LARGE SCALE GENOMIC DNA]</scope>
    <source>
        <strain evidence="3 4">ATCC 30569</strain>
    </source>
</reference>
<keyword evidence="1" id="KW-0175">Coiled coil</keyword>
<evidence type="ECO:0000256" key="1">
    <source>
        <dbReference type="SAM" id="Coils"/>
    </source>
</evidence>
<name>A0AA88GHK6_NAELO</name>